<evidence type="ECO:0000256" key="6">
    <source>
        <dbReference type="ARBA" id="ARBA00023136"/>
    </source>
</evidence>
<evidence type="ECO:0000256" key="4">
    <source>
        <dbReference type="ARBA" id="ARBA00022692"/>
    </source>
</evidence>
<dbReference type="Gene3D" id="1.10.3720.10">
    <property type="entry name" value="MetI-like"/>
    <property type="match status" value="1"/>
</dbReference>
<keyword evidence="4 7" id="KW-0812">Transmembrane</keyword>
<feature type="transmembrane region" description="Helical" evidence="7">
    <location>
        <begin position="274"/>
        <end position="299"/>
    </location>
</feature>
<keyword evidence="10" id="KW-1185">Reference proteome</keyword>
<keyword evidence="3" id="KW-1003">Cell membrane</keyword>
<evidence type="ECO:0000256" key="5">
    <source>
        <dbReference type="ARBA" id="ARBA00022989"/>
    </source>
</evidence>
<dbReference type="GO" id="GO:0005886">
    <property type="term" value="C:plasma membrane"/>
    <property type="evidence" value="ECO:0007669"/>
    <property type="project" value="UniProtKB-SubCell"/>
</dbReference>
<dbReference type="CDD" id="cd06261">
    <property type="entry name" value="TM_PBP2"/>
    <property type="match status" value="1"/>
</dbReference>
<keyword evidence="6 7" id="KW-0472">Membrane</keyword>
<dbReference type="PANTHER" id="PTHR43386">
    <property type="entry name" value="OLIGOPEPTIDE TRANSPORT SYSTEM PERMEASE PROTEIN APPC"/>
    <property type="match status" value="1"/>
</dbReference>
<organism evidence="9 10">
    <name type="scientific">Filobacillus milosensis</name>
    <dbReference type="NCBI Taxonomy" id="94137"/>
    <lineage>
        <taxon>Bacteria</taxon>
        <taxon>Bacillati</taxon>
        <taxon>Bacillota</taxon>
        <taxon>Bacilli</taxon>
        <taxon>Bacillales</taxon>
        <taxon>Bacillaceae</taxon>
        <taxon>Filobacillus</taxon>
    </lineage>
</organism>
<gene>
    <name evidence="9" type="ORF">E3U55_11510</name>
</gene>
<feature type="transmembrane region" description="Helical" evidence="7">
    <location>
        <begin position="112"/>
        <end position="137"/>
    </location>
</feature>
<feature type="transmembrane region" description="Helical" evidence="7">
    <location>
        <begin position="149"/>
        <end position="168"/>
    </location>
</feature>
<dbReference type="Proteomes" id="UP000297975">
    <property type="component" value="Unassembled WGS sequence"/>
</dbReference>
<comment type="subcellular location">
    <subcellularLocation>
        <location evidence="1 7">Cell membrane</location>
        <topology evidence="1 7">Multi-pass membrane protein</topology>
    </subcellularLocation>
</comment>
<evidence type="ECO:0000256" key="3">
    <source>
        <dbReference type="ARBA" id="ARBA00022475"/>
    </source>
</evidence>
<comment type="similarity">
    <text evidence="7">Belongs to the binding-protein-dependent transport system permease family.</text>
</comment>
<dbReference type="OrthoDB" id="9797472at2"/>
<feature type="transmembrane region" description="Helical" evidence="7">
    <location>
        <begin position="227"/>
        <end position="254"/>
    </location>
</feature>
<dbReference type="GO" id="GO:0055085">
    <property type="term" value="P:transmembrane transport"/>
    <property type="evidence" value="ECO:0007669"/>
    <property type="project" value="InterPro"/>
</dbReference>
<feature type="transmembrane region" description="Helical" evidence="7">
    <location>
        <begin position="49"/>
        <end position="70"/>
    </location>
</feature>
<keyword evidence="2 7" id="KW-0813">Transport</keyword>
<protein>
    <submittedName>
        <fullName evidence="9">ABC transporter permease</fullName>
    </submittedName>
</protein>
<dbReference type="InterPro" id="IPR035906">
    <property type="entry name" value="MetI-like_sf"/>
</dbReference>
<evidence type="ECO:0000256" key="7">
    <source>
        <dbReference type="RuleBase" id="RU363032"/>
    </source>
</evidence>
<dbReference type="SUPFAM" id="SSF161098">
    <property type="entry name" value="MetI-like"/>
    <property type="match status" value="1"/>
</dbReference>
<evidence type="ECO:0000256" key="2">
    <source>
        <dbReference type="ARBA" id="ARBA00022448"/>
    </source>
</evidence>
<evidence type="ECO:0000313" key="10">
    <source>
        <dbReference type="Proteomes" id="UP000297975"/>
    </source>
</evidence>
<dbReference type="Pfam" id="PF12911">
    <property type="entry name" value="OppC_N"/>
    <property type="match status" value="1"/>
</dbReference>
<name>A0A4Y8IID9_9BACI</name>
<dbReference type="EMBL" id="SOPW01000012">
    <property type="protein sequence ID" value="TFB18892.1"/>
    <property type="molecule type" value="Genomic_DNA"/>
</dbReference>
<evidence type="ECO:0000259" key="8">
    <source>
        <dbReference type="PROSITE" id="PS50928"/>
    </source>
</evidence>
<dbReference type="InterPro" id="IPR050366">
    <property type="entry name" value="BP-dependent_transpt_permease"/>
</dbReference>
<feature type="domain" description="ABC transmembrane type-1" evidence="8">
    <location>
        <begin position="110"/>
        <end position="299"/>
    </location>
</feature>
<accession>A0A4Y8IID9</accession>
<dbReference type="RefSeq" id="WP_134340611.1">
    <property type="nucleotide sequence ID" value="NZ_SOPW01000012.1"/>
</dbReference>
<dbReference type="PROSITE" id="PS50928">
    <property type="entry name" value="ABC_TM1"/>
    <property type="match status" value="1"/>
</dbReference>
<sequence>MSQPELNRAELEQSDFEPLVRDEAEAEKISGESTSYWQDAWRRFKKNKLALFGMGVIVFLGIMSFLGGPISGYDYYTNDYMVTNKAPSLEHWFGTDPLGRDIFARTWYGAKISLFIGIMAALIDVIIGVIWGAIAGYFGGRTDEIMMRIADILYSVPYLLVVILLMVILPQGLWTLILAMTFTGWINMARIVRGQVMQLRSEEYVLAARTLGANSNRIMFRHLVPNTLGPILVTLTLTIPNAIFTEAFLSYLGLGVQAPLASWGTMTSEAISALQYYPFQLFFPAFFICLTMLAFNVIGDGMRDALDPKARK</sequence>
<proteinExistence type="inferred from homology"/>
<evidence type="ECO:0000313" key="9">
    <source>
        <dbReference type="EMBL" id="TFB18892.1"/>
    </source>
</evidence>
<evidence type="ECO:0000256" key="1">
    <source>
        <dbReference type="ARBA" id="ARBA00004651"/>
    </source>
</evidence>
<reference evidence="9 10" key="1">
    <citation type="submission" date="2019-03" db="EMBL/GenBank/DDBJ databases">
        <authorList>
            <person name="He R.-H."/>
        </authorList>
    </citation>
    <scope>NUCLEOTIDE SEQUENCE [LARGE SCALE GENOMIC DNA]</scope>
    <source>
        <strain evidence="10">SH 714</strain>
    </source>
</reference>
<dbReference type="AlphaFoldDB" id="A0A4Y8IID9"/>
<comment type="caution">
    <text evidence="9">The sequence shown here is derived from an EMBL/GenBank/DDBJ whole genome shotgun (WGS) entry which is preliminary data.</text>
</comment>
<dbReference type="InterPro" id="IPR000515">
    <property type="entry name" value="MetI-like"/>
</dbReference>
<dbReference type="Pfam" id="PF00528">
    <property type="entry name" value="BPD_transp_1"/>
    <property type="match status" value="1"/>
</dbReference>
<keyword evidence="5 7" id="KW-1133">Transmembrane helix</keyword>
<dbReference type="InterPro" id="IPR025966">
    <property type="entry name" value="OppC_N"/>
</dbReference>
<feature type="transmembrane region" description="Helical" evidence="7">
    <location>
        <begin position="174"/>
        <end position="192"/>
    </location>
</feature>
<dbReference type="PANTHER" id="PTHR43386:SF22">
    <property type="entry name" value="OLIGOPEPTIDE TRANSPORT SYSTEM PERMEASE PROTEIN OPPC"/>
    <property type="match status" value="1"/>
</dbReference>